<dbReference type="PANTHER" id="PTHR40088">
    <property type="entry name" value="PECTATE LYASE (EUROFUNG)"/>
    <property type="match status" value="1"/>
</dbReference>
<dbReference type="Proteomes" id="UP000292958">
    <property type="component" value="Unassembled WGS sequence"/>
</dbReference>
<keyword evidence="2" id="KW-0964">Secreted</keyword>
<dbReference type="SUPFAM" id="SSF51126">
    <property type="entry name" value="Pectin lyase-like"/>
    <property type="match status" value="1"/>
</dbReference>
<name>A0A4Q7YMF5_9BACT</name>
<dbReference type="InterPro" id="IPR011050">
    <property type="entry name" value="Pectin_lyase_fold/virulence"/>
</dbReference>
<reference evidence="4 5" key="1">
    <citation type="submission" date="2019-02" db="EMBL/GenBank/DDBJ databases">
        <title>Genomic Encyclopedia of Archaeal and Bacterial Type Strains, Phase II (KMG-II): from individual species to whole genera.</title>
        <authorList>
            <person name="Goeker M."/>
        </authorList>
    </citation>
    <scope>NUCLEOTIDE SEQUENCE [LARGE SCALE GENOMIC DNA]</scope>
    <source>
        <strain evidence="4 5">DSM 18101</strain>
    </source>
</reference>
<dbReference type="EMBL" id="SHKW01000001">
    <property type="protein sequence ID" value="RZU38922.1"/>
    <property type="molecule type" value="Genomic_DNA"/>
</dbReference>
<keyword evidence="3" id="KW-0732">Signal</keyword>
<evidence type="ECO:0000256" key="3">
    <source>
        <dbReference type="ARBA" id="ARBA00022729"/>
    </source>
</evidence>
<comment type="subcellular location">
    <subcellularLocation>
        <location evidence="1">Secreted</location>
    </subcellularLocation>
</comment>
<dbReference type="InterPro" id="IPR006626">
    <property type="entry name" value="PbH1"/>
</dbReference>
<sequence>MFLKLQNRFMLVTFVGWGFSALFLSWPIGQSSRAFLRLAQFSPVAVAAGSAPSSTIRYVSSTGSDSGDGSSAHPWATIQHADRFVRPGDTVMVRNGTYKGDITLASSGVTGQPILYKAQNKWQAKLVGTGKGDGSAVVRLGGGYTTIEGFDISGSDANGIILAYTGTAASFNRAIGNYVHDMITPCTSNSGTAIETGGGHNYVGITHNDMIGNLIVNITPYNGCPGGHQASGLYAEIPYSVIANNIVINAGYAIQAWHAASHVTIFGNTLVNNLRPITMGAGDSPGGRVNDYSLVQNNIIYNSASTAIAETGTTGVHNQYVNNLIYRGDTSIRLNNGLHATGTINADPKFVNNTGTAAGNYRLQPSSPARGAGFALPGVVADFNGRVRPQSGLTDLGAHLFGETR</sequence>
<dbReference type="InterPro" id="IPR012334">
    <property type="entry name" value="Pectin_lyas_fold"/>
</dbReference>
<evidence type="ECO:0008006" key="6">
    <source>
        <dbReference type="Google" id="ProtNLM"/>
    </source>
</evidence>
<evidence type="ECO:0000256" key="1">
    <source>
        <dbReference type="ARBA" id="ARBA00004613"/>
    </source>
</evidence>
<protein>
    <recommendedName>
        <fullName evidence="6">Parallel beta helix pectate lyase-like protein</fullName>
    </recommendedName>
</protein>
<dbReference type="AlphaFoldDB" id="A0A4Q7YMF5"/>
<proteinExistence type="predicted"/>
<organism evidence="4 5">
    <name type="scientific">Edaphobacter modestus</name>
    <dbReference type="NCBI Taxonomy" id="388466"/>
    <lineage>
        <taxon>Bacteria</taxon>
        <taxon>Pseudomonadati</taxon>
        <taxon>Acidobacteriota</taxon>
        <taxon>Terriglobia</taxon>
        <taxon>Terriglobales</taxon>
        <taxon>Acidobacteriaceae</taxon>
        <taxon>Edaphobacter</taxon>
    </lineage>
</organism>
<evidence type="ECO:0000313" key="4">
    <source>
        <dbReference type="EMBL" id="RZU38922.1"/>
    </source>
</evidence>
<evidence type="ECO:0000256" key="2">
    <source>
        <dbReference type="ARBA" id="ARBA00022525"/>
    </source>
</evidence>
<dbReference type="GO" id="GO:0005576">
    <property type="term" value="C:extracellular region"/>
    <property type="evidence" value="ECO:0007669"/>
    <property type="project" value="UniProtKB-SubCell"/>
</dbReference>
<dbReference type="Gene3D" id="2.160.20.10">
    <property type="entry name" value="Single-stranded right-handed beta-helix, Pectin lyase-like"/>
    <property type="match status" value="1"/>
</dbReference>
<accession>A0A4Q7YMF5</accession>
<dbReference type="PANTHER" id="PTHR40088:SF2">
    <property type="entry name" value="SECRETED SUGAR HYDROLASE"/>
    <property type="match status" value="1"/>
</dbReference>
<dbReference type="SMART" id="SM00710">
    <property type="entry name" value="PbH1"/>
    <property type="match status" value="5"/>
</dbReference>
<gene>
    <name evidence="4" type="ORF">BDD14_0231</name>
</gene>
<comment type="caution">
    <text evidence="4">The sequence shown here is derived from an EMBL/GenBank/DDBJ whole genome shotgun (WGS) entry which is preliminary data.</text>
</comment>
<dbReference type="InterPro" id="IPR052052">
    <property type="entry name" value="Polysaccharide_Lyase_9"/>
</dbReference>
<dbReference type="GO" id="GO:0016837">
    <property type="term" value="F:carbon-oxygen lyase activity, acting on polysaccharides"/>
    <property type="evidence" value="ECO:0007669"/>
    <property type="project" value="TreeGrafter"/>
</dbReference>
<evidence type="ECO:0000313" key="5">
    <source>
        <dbReference type="Proteomes" id="UP000292958"/>
    </source>
</evidence>
<keyword evidence="5" id="KW-1185">Reference proteome</keyword>